<name>A0AC60Q1Z8_IXOPE</name>
<evidence type="ECO:0000313" key="1">
    <source>
        <dbReference type="EMBL" id="KAG0427708.1"/>
    </source>
</evidence>
<dbReference type="EMBL" id="JABSTQ010009599">
    <property type="protein sequence ID" value="KAG0427708.1"/>
    <property type="molecule type" value="Genomic_DNA"/>
</dbReference>
<proteinExistence type="predicted"/>
<dbReference type="Proteomes" id="UP000805193">
    <property type="component" value="Unassembled WGS sequence"/>
</dbReference>
<accession>A0AC60Q1Z8</accession>
<protein>
    <submittedName>
        <fullName evidence="1">Uncharacterized protein</fullName>
    </submittedName>
</protein>
<keyword evidence="2" id="KW-1185">Reference proteome</keyword>
<comment type="caution">
    <text evidence="1">The sequence shown here is derived from an EMBL/GenBank/DDBJ whole genome shotgun (WGS) entry which is preliminary data.</text>
</comment>
<reference evidence="1 2" key="1">
    <citation type="journal article" date="2020" name="Cell">
        <title>Large-Scale Comparative Analyses of Tick Genomes Elucidate Their Genetic Diversity and Vector Capacities.</title>
        <authorList>
            <consortium name="Tick Genome and Microbiome Consortium (TIGMIC)"/>
            <person name="Jia N."/>
            <person name="Wang J."/>
            <person name="Shi W."/>
            <person name="Du L."/>
            <person name="Sun Y."/>
            <person name="Zhan W."/>
            <person name="Jiang J.F."/>
            <person name="Wang Q."/>
            <person name="Zhang B."/>
            <person name="Ji P."/>
            <person name="Bell-Sakyi L."/>
            <person name="Cui X.M."/>
            <person name="Yuan T.T."/>
            <person name="Jiang B.G."/>
            <person name="Yang W.F."/>
            <person name="Lam T.T."/>
            <person name="Chang Q.C."/>
            <person name="Ding S.J."/>
            <person name="Wang X.J."/>
            <person name="Zhu J.G."/>
            <person name="Ruan X.D."/>
            <person name="Zhao L."/>
            <person name="Wei J.T."/>
            <person name="Ye R.Z."/>
            <person name="Que T.C."/>
            <person name="Du C.H."/>
            <person name="Zhou Y.H."/>
            <person name="Cheng J.X."/>
            <person name="Dai P.F."/>
            <person name="Guo W.B."/>
            <person name="Han X.H."/>
            <person name="Huang E.J."/>
            <person name="Li L.F."/>
            <person name="Wei W."/>
            <person name="Gao Y.C."/>
            <person name="Liu J.Z."/>
            <person name="Shao H.Z."/>
            <person name="Wang X."/>
            <person name="Wang C.C."/>
            <person name="Yang T.C."/>
            <person name="Huo Q.B."/>
            <person name="Li W."/>
            <person name="Chen H.Y."/>
            <person name="Chen S.E."/>
            <person name="Zhou L.G."/>
            <person name="Ni X.B."/>
            <person name="Tian J.H."/>
            <person name="Sheng Y."/>
            <person name="Liu T."/>
            <person name="Pan Y.S."/>
            <person name="Xia L.Y."/>
            <person name="Li J."/>
            <person name="Zhao F."/>
            <person name="Cao W.C."/>
        </authorList>
    </citation>
    <scope>NUCLEOTIDE SEQUENCE [LARGE SCALE GENOMIC DNA]</scope>
    <source>
        <strain evidence="1">Iper-2018</strain>
    </source>
</reference>
<sequence>MGESALKNYMKSAKHDVNMKAAVSNRIKNFLVPSVGESSVNPTSVDPTQSQSSGLDGVCKKHELVTDAEILHHYRAAAELTASTDDYAEKAEASSDLTWIMKSNSLRKTAKSKTQEILNIGLEVQKNQYADDSDSSSDIIRSEADEGSSDSEHESDDLNESSVPESEDDEGSLSSDGEFSESTVESSEEEEDDPSESVDDVFGDASEAQEESSEETEEGDVNEEEFTEPPRDSEIDSDET</sequence>
<evidence type="ECO:0000313" key="2">
    <source>
        <dbReference type="Proteomes" id="UP000805193"/>
    </source>
</evidence>
<gene>
    <name evidence="1" type="ORF">HPB47_025260</name>
</gene>
<organism evidence="1 2">
    <name type="scientific">Ixodes persulcatus</name>
    <name type="common">Taiga tick</name>
    <dbReference type="NCBI Taxonomy" id="34615"/>
    <lineage>
        <taxon>Eukaryota</taxon>
        <taxon>Metazoa</taxon>
        <taxon>Ecdysozoa</taxon>
        <taxon>Arthropoda</taxon>
        <taxon>Chelicerata</taxon>
        <taxon>Arachnida</taxon>
        <taxon>Acari</taxon>
        <taxon>Parasitiformes</taxon>
        <taxon>Ixodida</taxon>
        <taxon>Ixodoidea</taxon>
        <taxon>Ixodidae</taxon>
        <taxon>Ixodinae</taxon>
        <taxon>Ixodes</taxon>
    </lineage>
</organism>